<accession>S0EYX8</accession>
<dbReference type="InParanoid" id="S0EYX8"/>
<dbReference type="PATRIC" id="fig|1303518.3.peg.2048"/>
<dbReference type="Pfam" id="PF03692">
    <property type="entry name" value="CxxCxxCC"/>
    <property type="match status" value="1"/>
</dbReference>
<reference evidence="2" key="1">
    <citation type="submission" date="2013-03" db="EMBL/GenBank/DDBJ databases">
        <title>Genome sequence of Chthonomonas calidirosea, the first sequenced genome from the Armatimonadetes phylum (formally candidate division OP10).</title>
        <authorList>
            <person name="Lee K.C.Y."/>
            <person name="Morgan X.C."/>
            <person name="Dunfield P.F."/>
            <person name="Tamas I."/>
            <person name="Houghton K.M."/>
            <person name="Vyssotski M."/>
            <person name="Ryan J.L.J."/>
            <person name="Lagutin K."/>
            <person name="McDonald I.R."/>
            <person name="Stott M.B."/>
        </authorList>
    </citation>
    <scope>NUCLEOTIDE SEQUENCE [LARGE SCALE GENOMIC DNA]</scope>
    <source>
        <strain evidence="2">DSM 23976 / ICMP 18418 / T49</strain>
    </source>
</reference>
<keyword evidence="2" id="KW-1185">Reference proteome</keyword>
<gene>
    <name evidence="1" type="ORF">CCALI_01989</name>
</gene>
<dbReference type="Proteomes" id="UP000014227">
    <property type="component" value="Chromosome I"/>
</dbReference>
<dbReference type="KEGG" id="ccz:CCALI_01989"/>
<evidence type="ECO:0000313" key="2">
    <source>
        <dbReference type="Proteomes" id="UP000014227"/>
    </source>
</evidence>
<dbReference type="InterPro" id="IPR005358">
    <property type="entry name" value="Puta_zinc/iron-chelating_dom"/>
</dbReference>
<dbReference type="AlphaFoldDB" id="S0EYX8"/>
<dbReference type="EMBL" id="HF951689">
    <property type="protein sequence ID" value="CCW35796.1"/>
    <property type="molecule type" value="Genomic_DNA"/>
</dbReference>
<dbReference type="HOGENOM" id="CLU_1657731_0_0_0"/>
<dbReference type="eggNOG" id="COG0727">
    <property type="taxonomic scope" value="Bacteria"/>
</dbReference>
<name>S0EYX8_CHTCT</name>
<dbReference type="STRING" id="454171.CP488_02101"/>
<proteinExistence type="predicted"/>
<sequence length="159" mass="18080">MSLDHRSLATRLNGLIWLEVCNGCTQCSLRCAAGTQASRAEWEAIRRYVAQLSASEREAFEQTLKQSKQQSLGDGIEVTLCRFLDRKTNLCTIYPVRPLVCRLMGHVEWLPCPIHKIEHPMPRAAALEILEVYAQTERHSFEEWEQIAPLLDGVADSRT</sequence>
<dbReference type="OrthoDB" id="71604at2"/>
<protein>
    <submittedName>
        <fullName evidence="1">Predicted Fe-S-cluster oxidoreductase</fullName>
    </submittedName>
</protein>
<organism evidence="1 2">
    <name type="scientific">Chthonomonas calidirosea (strain DSM 23976 / ICMP 18418 / T49)</name>
    <dbReference type="NCBI Taxonomy" id="1303518"/>
    <lineage>
        <taxon>Bacteria</taxon>
        <taxon>Bacillati</taxon>
        <taxon>Armatimonadota</taxon>
        <taxon>Chthonomonadia</taxon>
        <taxon>Chthonomonadales</taxon>
        <taxon>Chthonomonadaceae</taxon>
        <taxon>Chthonomonas</taxon>
    </lineage>
</organism>
<dbReference type="RefSeq" id="WP_016483321.1">
    <property type="nucleotide sequence ID" value="NC_021487.1"/>
</dbReference>
<evidence type="ECO:0000313" key="1">
    <source>
        <dbReference type="EMBL" id="CCW35796.1"/>
    </source>
</evidence>